<dbReference type="PANTHER" id="PTHR43547">
    <property type="entry name" value="TWO-COMPONENT HISTIDINE KINASE"/>
    <property type="match status" value="1"/>
</dbReference>
<dbReference type="Gene3D" id="3.40.50.2300">
    <property type="match status" value="1"/>
</dbReference>
<evidence type="ECO:0000256" key="3">
    <source>
        <dbReference type="ARBA" id="ARBA00022553"/>
    </source>
</evidence>
<dbReference type="Proteomes" id="UP000516305">
    <property type="component" value="Chromosome"/>
</dbReference>
<keyword evidence="3 4" id="KW-0597">Phosphoprotein</keyword>
<dbReference type="SUPFAM" id="SSF55874">
    <property type="entry name" value="ATPase domain of HSP90 chaperone/DNA topoisomerase II/histidine kinase"/>
    <property type="match status" value="1"/>
</dbReference>
<name>A0A7H0VFH3_9FLAO</name>
<comment type="catalytic activity">
    <reaction evidence="1">
        <text>ATP + protein L-histidine = ADP + protein N-phospho-L-histidine.</text>
        <dbReference type="EC" id="2.7.13.3"/>
    </reaction>
</comment>
<dbReference type="Pfam" id="PF00512">
    <property type="entry name" value="HisKA"/>
    <property type="match status" value="1"/>
</dbReference>
<dbReference type="PANTHER" id="PTHR43547:SF2">
    <property type="entry name" value="HYBRID SIGNAL TRANSDUCTION HISTIDINE KINASE C"/>
    <property type="match status" value="1"/>
</dbReference>
<gene>
    <name evidence="7" type="ORF">H4K34_01110</name>
</gene>
<dbReference type="EMBL" id="CP060139">
    <property type="protein sequence ID" value="QNR24471.1"/>
    <property type="molecule type" value="Genomic_DNA"/>
</dbReference>
<dbReference type="SMART" id="SM00387">
    <property type="entry name" value="HATPase_c"/>
    <property type="match status" value="1"/>
</dbReference>
<accession>A0A7H0VFH3</accession>
<proteinExistence type="predicted"/>
<dbReference type="InterPro" id="IPR011006">
    <property type="entry name" value="CheY-like_superfamily"/>
</dbReference>
<evidence type="ECO:0000256" key="1">
    <source>
        <dbReference type="ARBA" id="ARBA00000085"/>
    </source>
</evidence>
<dbReference type="PRINTS" id="PR00344">
    <property type="entry name" value="BCTRLSENSOR"/>
</dbReference>
<dbReference type="Pfam" id="PF00072">
    <property type="entry name" value="Response_reg"/>
    <property type="match status" value="1"/>
</dbReference>
<dbReference type="Pfam" id="PF02518">
    <property type="entry name" value="HATPase_c"/>
    <property type="match status" value="1"/>
</dbReference>
<evidence type="ECO:0000256" key="2">
    <source>
        <dbReference type="ARBA" id="ARBA00012438"/>
    </source>
</evidence>
<dbReference type="GO" id="GO:0000155">
    <property type="term" value="F:phosphorelay sensor kinase activity"/>
    <property type="evidence" value="ECO:0007669"/>
    <property type="project" value="InterPro"/>
</dbReference>
<dbReference type="CDD" id="cd00082">
    <property type="entry name" value="HisKA"/>
    <property type="match status" value="1"/>
</dbReference>
<feature type="domain" description="Response regulatory" evidence="6">
    <location>
        <begin position="11"/>
        <end position="125"/>
    </location>
</feature>
<dbReference type="PROSITE" id="PS50110">
    <property type="entry name" value="RESPONSE_REGULATORY"/>
    <property type="match status" value="1"/>
</dbReference>
<evidence type="ECO:0000256" key="4">
    <source>
        <dbReference type="PROSITE-ProRule" id="PRU00169"/>
    </source>
</evidence>
<dbReference type="InterPro" id="IPR005467">
    <property type="entry name" value="His_kinase_dom"/>
</dbReference>
<keyword evidence="7" id="KW-0418">Kinase</keyword>
<evidence type="ECO:0000259" key="6">
    <source>
        <dbReference type="PROSITE" id="PS50110"/>
    </source>
</evidence>
<keyword evidence="8" id="KW-1185">Reference proteome</keyword>
<dbReference type="SMART" id="SM00388">
    <property type="entry name" value="HisKA"/>
    <property type="match status" value="1"/>
</dbReference>
<dbReference type="InterPro" id="IPR003661">
    <property type="entry name" value="HisK_dim/P_dom"/>
</dbReference>
<dbReference type="InterPro" id="IPR001789">
    <property type="entry name" value="Sig_transdc_resp-reg_receiver"/>
</dbReference>
<dbReference type="EC" id="2.7.13.3" evidence="2"/>
<feature type="domain" description="Histidine kinase" evidence="5">
    <location>
        <begin position="154"/>
        <end position="366"/>
    </location>
</feature>
<dbReference type="InterPro" id="IPR036097">
    <property type="entry name" value="HisK_dim/P_sf"/>
</dbReference>
<dbReference type="SUPFAM" id="SSF52172">
    <property type="entry name" value="CheY-like"/>
    <property type="match status" value="1"/>
</dbReference>
<protein>
    <recommendedName>
        <fullName evidence="2">histidine kinase</fullName>
        <ecNumber evidence="2">2.7.13.3</ecNumber>
    </recommendedName>
</protein>
<dbReference type="SUPFAM" id="SSF47384">
    <property type="entry name" value="Homodimeric domain of signal transducing histidine kinase"/>
    <property type="match status" value="1"/>
</dbReference>
<evidence type="ECO:0000259" key="5">
    <source>
        <dbReference type="PROSITE" id="PS50109"/>
    </source>
</evidence>
<evidence type="ECO:0000313" key="7">
    <source>
        <dbReference type="EMBL" id="QNR24471.1"/>
    </source>
</evidence>
<feature type="modified residue" description="4-aspartylphosphate" evidence="4">
    <location>
        <position position="59"/>
    </location>
</feature>
<dbReference type="RefSeq" id="WP_210758997.1">
    <property type="nucleotide sequence ID" value="NZ_CP060139.1"/>
</dbReference>
<dbReference type="InterPro" id="IPR003594">
    <property type="entry name" value="HATPase_dom"/>
</dbReference>
<evidence type="ECO:0000313" key="8">
    <source>
        <dbReference type="Proteomes" id="UP000516305"/>
    </source>
</evidence>
<dbReference type="Gene3D" id="3.30.565.10">
    <property type="entry name" value="Histidine kinase-like ATPase, C-terminal domain"/>
    <property type="match status" value="1"/>
</dbReference>
<dbReference type="InterPro" id="IPR036890">
    <property type="entry name" value="HATPase_C_sf"/>
</dbReference>
<dbReference type="CDD" id="cd17569">
    <property type="entry name" value="REC_HupR-like"/>
    <property type="match status" value="1"/>
</dbReference>
<dbReference type="PROSITE" id="PS50109">
    <property type="entry name" value="HIS_KIN"/>
    <property type="match status" value="1"/>
</dbReference>
<organism evidence="7 8">
    <name type="scientific">Croceimicrobium hydrocarbonivorans</name>
    <dbReference type="NCBI Taxonomy" id="2761580"/>
    <lineage>
        <taxon>Bacteria</taxon>
        <taxon>Pseudomonadati</taxon>
        <taxon>Bacteroidota</taxon>
        <taxon>Flavobacteriia</taxon>
        <taxon>Flavobacteriales</taxon>
        <taxon>Owenweeksiaceae</taxon>
        <taxon>Croceimicrobium</taxon>
    </lineage>
</organism>
<dbReference type="Gene3D" id="1.10.287.130">
    <property type="match status" value="1"/>
</dbReference>
<reference evidence="7 8" key="1">
    <citation type="submission" date="2020-08" db="EMBL/GenBank/DDBJ databases">
        <title>Croceimicrobium hydrocarbonivorans gen. nov., sp. nov., a novel marine bacterium isolated from a bacterial consortium that degrades polyethylene terephthalate.</title>
        <authorList>
            <person name="Liu R."/>
        </authorList>
    </citation>
    <scope>NUCLEOTIDE SEQUENCE [LARGE SCALE GENOMIC DNA]</scope>
    <source>
        <strain evidence="7 8">A20-9</strain>
    </source>
</reference>
<dbReference type="KEGG" id="chyd:H4K34_01110"/>
<dbReference type="AlphaFoldDB" id="A0A7H0VFH3"/>
<sequence>MTPRNSTKLIRVLYLDDEDNNLRSFKAAFRRDYEVYTANNTEDAFSILKTHKPQVIFSDQRMPVTSGVEFFNAVRQVFPDPVRILITGFTDVNDIIDAINKGHVYRYITKPWSEAEIKVAIENAYDLYHTRKQLRTKIEDLEKTNNELNRFVYSVSHDLRAPIASVLGLVKVAHLDVKEEQAVSLFNKVDQSVHKLDLLVNNIIDYYKNSKAAEEFVEVNIENLVDDVLNHLHSGESRENVNIQKSVNQNARFFGDYFRIRIVLSHLIANAIKFKKPDQDRARVDLKFAIDAEEIHIRVKDHGVGILHEHVEQIFKMFFRGKDQMAGSGLGLYIVKEALAKMGGSIDVTSSPGEGAEFHICIPNVSKDSDE</sequence>
<keyword evidence="7" id="KW-0808">Transferase</keyword>
<dbReference type="InterPro" id="IPR004358">
    <property type="entry name" value="Sig_transdc_His_kin-like_C"/>
</dbReference>
<dbReference type="SMART" id="SM00448">
    <property type="entry name" value="REC"/>
    <property type="match status" value="1"/>
</dbReference>